<reference evidence="1" key="1">
    <citation type="submission" date="2023-06" db="EMBL/GenBank/DDBJ databases">
        <authorList>
            <person name="Kurt Z."/>
        </authorList>
    </citation>
    <scope>NUCLEOTIDE SEQUENCE</scope>
</reference>
<protein>
    <submittedName>
        <fullName evidence="2">Hypothetical_protein</fullName>
    </submittedName>
</protein>
<sequence>MFVYFYLSKSIQLIVTSQQRGVRHRFLSLYLYIQFQQNSSPREKCGTDEALRSSIVNHSYDKSMAGYYGTLTCRHFVHPEIYYNDVFQSPERPNVLKGFAYQRSVYTQIFCRRCYIKWPFSVIKAECTIA</sequence>
<gene>
    <name evidence="2" type="ORF">HINF_LOCUS35127</name>
    <name evidence="1" type="ORF">HINF_LOCUS65482</name>
</gene>
<evidence type="ECO:0000313" key="2">
    <source>
        <dbReference type="EMBL" id="CAL6033766.1"/>
    </source>
</evidence>
<accession>A0AA86RTL1</accession>
<keyword evidence="3" id="KW-1185">Reference proteome</keyword>
<evidence type="ECO:0000313" key="3">
    <source>
        <dbReference type="Proteomes" id="UP001642409"/>
    </source>
</evidence>
<dbReference type="AlphaFoldDB" id="A0AA86RTL1"/>
<proteinExistence type="predicted"/>
<dbReference type="Proteomes" id="UP001642409">
    <property type="component" value="Unassembled WGS sequence"/>
</dbReference>
<dbReference type="EMBL" id="CATOUU010001180">
    <property type="protein sequence ID" value="CAI9977837.1"/>
    <property type="molecule type" value="Genomic_DNA"/>
</dbReference>
<name>A0AA86RTL1_9EUKA</name>
<dbReference type="EMBL" id="CAXDID020000126">
    <property type="protein sequence ID" value="CAL6033766.1"/>
    <property type="molecule type" value="Genomic_DNA"/>
</dbReference>
<comment type="caution">
    <text evidence="1">The sequence shown here is derived from an EMBL/GenBank/DDBJ whole genome shotgun (WGS) entry which is preliminary data.</text>
</comment>
<reference evidence="2 3" key="2">
    <citation type="submission" date="2024-07" db="EMBL/GenBank/DDBJ databases">
        <authorList>
            <person name="Akdeniz Z."/>
        </authorList>
    </citation>
    <scope>NUCLEOTIDE SEQUENCE [LARGE SCALE GENOMIC DNA]</scope>
</reference>
<evidence type="ECO:0000313" key="1">
    <source>
        <dbReference type="EMBL" id="CAI9977837.1"/>
    </source>
</evidence>
<organism evidence="1">
    <name type="scientific">Hexamita inflata</name>
    <dbReference type="NCBI Taxonomy" id="28002"/>
    <lineage>
        <taxon>Eukaryota</taxon>
        <taxon>Metamonada</taxon>
        <taxon>Diplomonadida</taxon>
        <taxon>Hexamitidae</taxon>
        <taxon>Hexamitinae</taxon>
        <taxon>Hexamita</taxon>
    </lineage>
</organism>